<evidence type="ECO:0000313" key="1">
    <source>
        <dbReference type="EMBL" id="AKF08322.1"/>
    </source>
</evidence>
<dbReference type="EMBL" id="CP011125">
    <property type="protein sequence ID" value="AKF08322.1"/>
    <property type="molecule type" value="Genomic_DNA"/>
</dbReference>
<reference evidence="1 2" key="1">
    <citation type="submission" date="2015-03" db="EMBL/GenBank/DDBJ databases">
        <title>Genome assembly of Sandaracinus amylolyticus DSM 53668.</title>
        <authorList>
            <person name="Sharma G."/>
            <person name="Subramanian S."/>
        </authorList>
    </citation>
    <scope>NUCLEOTIDE SEQUENCE [LARGE SCALE GENOMIC DNA]</scope>
    <source>
        <strain evidence="1 2">DSM 53668</strain>
    </source>
</reference>
<name>A0A0F6YKN0_9BACT</name>
<evidence type="ECO:0000313" key="2">
    <source>
        <dbReference type="Proteomes" id="UP000034883"/>
    </source>
</evidence>
<proteinExistence type="predicted"/>
<organism evidence="1 2">
    <name type="scientific">Sandaracinus amylolyticus</name>
    <dbReference type="NCBI Taxonomy" id="927083"/>
    <lineage>
        <taxon>Bacteria</taxon>
        <taxon>Pseudomonadati</taxon>
        <taxon>Myxococcota</taxon>
        <taxon>Polyangia</taxon>
        <taxon>Polyangiales</taxon>
        <taxon>Sandaracinaceae</taxon>
        <taxon>Sandaracinus</taxon>
    </lineage>
</organism>
<dbReference type="KEGG" id="samy:DB32_005471"/>
<dbReference type="AlphaFoldDB" id="A0A0F6YKN0"/>
<keyword evidence="2" id="KW-1185">Reference proteome</keyword>
<protein>
    <submittedName>
        <fullName evidence="1">Uncharacterized protein</fullName>
    </submittedName>
</protein>
<accession>A0A0F6YKN0</accession>
<sequence>MTRVRAPPHPASIDSNPIAITVSRMLAAVPRLRIERQF</sequence>
<gene>
    <name evidence="1" type="ORF">DB32_005471</name>
</gene>
<dbReference type="Proteomes" id="UP000034883">
    <property type="component" value="Chromosome"/>
</dbReference>